<keyword evidence="9" id="KW-0233">DNA recombination</keyword>
<evidence type="ECO:0000313" key="14">
    <source>
        <dbReference type="WBParaSite" id="MCU_007046-RC"/>
    </source>
</evidence>
<comment type="similarity">
    <text evidence="2">Belongs to the ku80 family.</text>
</comment>
<keyword evidence="11" id="KW-0539">Nucleus</keyword>
<evidence type="ECO:0000256" key="11">
    <source>
        <dbReference type="ARBA" id="ARBA00023242"/>
    </source>
</evidence>
<evidence type="ECO:0000256" key="1">
    <source>
        <dbReference type="ARBA" id="ARBA00004123"/>
    </source>
</evidence>
<dbReference type="GO" id="GO:0006310">
    <property type="term" value="P:DNA recombination"/>
    <property type="evidence" value="ECO:0007669"/>
    <property type="project" value="UniProtKB-KW"/>
</dbReference>
<name>A0A5K3FCF3_MESCO</name>
<evidence type="ECO:0000256" key="12">
    <source>
        <dbReference type="SAM" id="MobiDB-lite"/>
    </source>
</evidence>
<evidence type="ECO:0000256" key="6">
    <source>
        <dbReference type="ARBA" id="ARBA00022806"/>
    </source>
</evidence>
<keyword evidence="7" id="KW-0067">ATP-binding</keyword>
<evidence type="ECO:0000256" key="9">
    <source>
        <dbReference type="ARBA" id="ARBA00023172"/>
    </source>
</evidence>
<evidence type="ECO:0000256" key="3">
    <source>
        <dbReference type="ARBA" id="ARBA00022741"/>
    </source>
</evidence>
<keyword evidence="5" id="KW-0378">Hydrolase</keyword>
<dbReference type="Pfam" id="PF03731">
    <property type="entry name" value="Ku_N"/>
    <property type="match status" value="1"/>
</dbReference>
<evidence type="ECO:0000259" key="13">
    <source>
        <dbReference type="SMART" id="SM00559"/>
    </source>
</evidence>
<keyword evidence="6" id="KW-0347">Helicase</keyword>
<dbReference type="Pfam" id="PF02735">
    <property type="entry name" value="Ku"/>
    <property type="match status" value="1"/>
</dbReference>
<evidence type="ECO:0000256" key="7">
    <source>
        <dbReference type="ARBA" id="ARBA00022840"/>
    </source>
</evidence>
<comment type="subcellular location">
    <subcellularLocation>
        <location evidence="1">Nucleus</location>
    </subcellularLocation>
</comment>
<protein>
    <submittedName>
        <fullName evidence="14">Annexin</fullName>
    </submittedName>
</protein>
<dbReference type="SMART" id="SM00559">
    <property type="entry name" value="Ku78"/>
    <property type="match status" value="1"/>
</dbReference>
<evidence type="ECO:0000256" key="5">
    <source>
        <dbReference type="ARBA" id="ARBA00022801"/>
    </source>
</evidence>
<accession>A0A5K3FCF3</accession>
<dbReference type="SUPFAM" id="SSF100939">
    <property type="entry name" value="SPOC domain-like"/>
    <property type="match status" value="1"/>
</dbReference>
<dbReference type="GO" id="GO:0043564">
    <property type="term" value="C:Ku70:Ku80 complex"/>
    <property type="evidence" value="ECO:0007669"/>
    <property type="project" value="InterPro"/>
</dbReference>
<dbReference type="InterPro" id="IPR005161">
    <property type="entry name" value="Ku_N"/>
</dbReference>
<dbReference type="PANTHER" id="PTHR12604:SF4">
    <property type="entry name" value="X-RAY REPAIR CROSS-COMPLEMENTING PROTEIN 5"/>
    <property type="match status" value="1"/>
</dbReference>
<dbReference type="Gene3D" id="1.10.1600.10">
    <property type="match status" value="1"/>
</dbReference>
<dbReference type="GO" id="GO:0042162">
    <property type="term" value="F:telomeric DNA binding"/>
    <property type="evidence" value="ECO:0007669"/>
    <property type="project" value="InterPro"/>
</dbReference>
<evidence type="ECO:0000256" key="10">
    <source>
        <dbReference type="ARBA" id="ARBA00023204"/>
    </source>
</evidence>
<dbReference type="Gene3D" id="3.40.50.410">
    <property type="entry name" value="von Willebrand factor, type A domain"/>
    <property type="match status" value="1"/>
</dbReference>
<evidence type="ECO:0000256" key="8">
    <source>
        <dbReference type="ARBA" id="ARBA00023125"/>
    </source>
</evidence>
<dbReference type="GO" id="GO:0000723">
    <property type="term" value="P:telomere maintenance"/>
    <property type="evidence" value="ECO:0007669"/>
    <property type="project" value="InterPro"/>
</dbReference>
<proteinExistence type="inferred from homology"/>
<evidence type="ECO:0000256" key="4">
    <source>
        <dbReference type="ARBA" id="ARBA00022763"/>
    </source>
</evidence>
<dbReference type="PANTHER" id="PTHR12604">
    <property type="entry name" value="KU AUTOANTIGEN DNA HELICASE"/>
    <property type="match status" value="1"/>
</dbReference>
<keyword evidence="10" id="KW-0234">DNA repair</keyword>
<dbReference type="GO" id="GO:0003684">
    <property type="term" value="F:damaged DNA binding"/>
    <property type="evidence" value="ECO:0007669"/>
    <property type="project" value="InterPro"/>
</dbReference>
<dbReference type="Gene3D" id="2.40.290.10">
    <property type="match status" value="1"/>
</dbReference>
<keyword evidence="3" id="KW-0547">Nucleotide-binding</keyword>
<dbReference type="GO" id="GO:0006303">
    <property type="term" value="P:double-strand break repair via nonhomologous end joining"/>
    <property type="evidence" value="ECO:0007669"/>
    <property type="project" value="InterPro"/>
</dbReference>
<dbReference type="SUPFAM" id="SSF53300">
    <property type="entry name" value="vWA-like"/>
    <property type="match status" value="1"/>
</dbReference>
<organism evidence="14">
    <name type="scientific">Mesocestoides corti</name>
    <name type="common">Flatworm</name>
    <dbReference type="NCBI Taxonomy" id="53468"/>
    <lineage>
        <taxon>Eukaryota</taxon>
        <taxon>Metazoa</taxon>
        <taxon>Spiralia</taxon>
        <taxon>Lophotrochozoa</taxon>
        <taxon>Platyhelminthes</taxon>
        <taxon>Cestoda</taxon>
        <taxon>Eucestoda</taxon>
        <taxon>Cyclophyllidea</taxon>
        <taxon>Mesocestoididae</taxon>
        <taxon>Mesocestoides</taxon>
    </lineage>
</organism>
<dbReference type="AlphaFoldDB" id="A0A5K3FCF3"/>
<dbReference type="GO" id="GO:0016787">
    <property type="term" value="F:hydrolase activity"/>
    <property type="evidence" value="ECO:0007669"/>
    <property type="project" value="UniProtKB-KW"/>
</dbReference>
<dbReference type="CDD" id="cd00873">
    <property type="entry name" value="KU80"/>
    <property type="match status" value="1"/>
</dbReference>
<keyword evidence="4" id="KW-0227">DNA damage</keyword>
<dbReference type="GO" id="GO:0004386">
    <property type="term" value="F:helicase activity"/>
    <property type="evidence" value="ECO:0007669"/>
    <property type="project" value="UniProtKB-KW"/>
</dbReference>
<feature type="domain" description="Ku" evidence="13">
    <location>
        <begin position="265"/>
        <end position="418"/>
    </location>
</feature>
<dbReference type="InterPro" id="IPR006164">
    <property type="entry name" value="DNA_bd_Ku70/Ku80"/>
</dbReference>
<sequence length="706" mass="77409">MDGSPLRSAHECLKLLAQRRLFSQSKDHFALVLVGTETTDGVSANIDTGLANVSIVRELSPYDWDILETLNNGFTATSSTGDLLGAMLVGLKHLIRKANAVGKIMEKRIIVLSNLGGQTDTAQLSEVIKSLQSAHVSVSIIGYHIPSRYELKHQEENAAGPSKRVAFSSRMQERVSAFNELLGALRGTSFDFNEAIPSLNLFQNRALPTRPWKVDLMLGEDFRIPLAGFTLVQESRPPTLCNFLARDPSVGVAAVTTYHLNDESQTHVAKEDTISGFWYGTTLVPFTKEDLDKVDKKDEKCFSVIGFAKSESIPRYLYVGKNVVLFVANTATKSHSEESESEAFRHPACTAVSALAQALVELESVALVRRVYSRASAPALGLLAPRITSSGAGLLYHKLAFREDVRTFTLLSLPLVMSNEDEDNSGLLSKEEKWRPSSDQLRAMDAFVSSMMLDDDNCVGDEDDCVSNAEIDDTSSAERVGLRAAITPERVPNPWILRFFTLVCERGLGNPSLPEVPILTNGWPSLNPTVLPGLDSAILSIEKELRNTSGSSSSPLGRALWTMNRVMPEIIRAPGVDVIPKRKRKDHMAEETVIRKRQAMMSELFGIRDHSDLSETNLTLVASAVTGKQRAEPADPVGDFNEFSRTEQDATLRPTSSRDVPGVQMTPVTVNHLISTPVKVVKSEKEETSSAAQPSLHLNALINELE</sequence>
<dbReference type="InterPro" id="IPR016194">
    <property type="entry name" value="SPOC-like_C_dom_sf"/>
</dbReference>
<dbReference type="InterPro" id="IPR024193">
    <property type="entry name" value="Ku80"/>
</dbReference>
<reference evidence="14" key="1">
    <citation type="submission" date="2019-11" db="UniProtKB">
        <authorList>
            <consortium name="WormBaseParasite"/>
        </authorList>
    </citation>
    <scope>IDENTIFICATION</scope>
</reference>
<dbReference type="GO" id="GO:0005524">
    <property type="term" value="F:ATP binding"/>
    <property type="evidence" value="ECO:0007669"/>
    <property type="project" value="UniProtKB-KW"/>
</dbReference>
<dbReference type="GO" id="GO:0003690">
    <property type="term" value="F:double-stranded DNA binding"/>
    <property type="evidence" value="ECO:0007669"/>
    <property type="project" value="TreeGrafter"/>
</dbReference>
<dbReference type="WBParaSite" id="MCU_007046-RC">
    <property type="protein sequence ID" value="MCU_007046-RC"/>
    <property type="gene ID" value="MCU_007046"/>
</dbReference>
<keyword evidence="8" id="KW-0238">DNA-binding</keyword>
<dbReference type="InterPro" id="IPR036465">
    <property type="entry name" value="vWFA_dom_sf"/>
</dbReference>
<feature type="region of interest" description="Disordered" evidence="12">
    <location>
        <begin position="629"/>
        <end position="663"/>
    </location>
</feature>
<evidence type="ECO:0000256" key="2">
    <source>
        <dbReference type="ARBA" id="ARBA00007726"/>
    </source>
</evidence>